<evidence type="ECO:0000313" key="2">
    <source>
        <dbReference type="Proteomes" id="UP000094236"/>
    </source>
</evidence>
<sequence length="127" mass="15053">SLLNNLKLNSTHSDNLDNIDYDIIAENQRGLIILGIPLFSKYSLVSPFDPPYYQNVNGNSINDLSLYPLPDLNWKWSWDRWYVLMNDDVDDKGFVYSAINFNSVNWKGKYKFGNSIRRRIWIRMREK</sequence>
<dbReference type="EMBL" id="KV454014">
    <property type="protein sequence ID" value="ODV95489.1"/>
    <property type="molecule type" value="Genomic_DNA"/>
</dbReference>
<organism evidence="1 2">
    <name type="scientific">Pachysolen tannophilus NRRL Y-2460</name>
    <dbReference type="NCBI Taxonomy" id="669874"/>
    <lineage>
        <taxon>Eukaryota</taxon>
        <taxon>Fungi</taxon>
        <taxon>Dikarya</taxon>
        <taxon>Ascomycota</taxon>
        <taxon>Saccharomycotina</taxon>
        <taxon>Pichiomycetes</taxon>
        <taxon>Pachysolenaceae</taxon>
        <taxon>Pachysolen</taxon>
    </lineage>
</organism>
<evidence type="ECO:0000313" key="1">
    <source>
        <dbReference type="EMBL" id="ODV95489.1"/>
    </source>
</evidence>
<name>A0A1E4TUU1_PACTA</name>
<keyword evidence="2" id="KW-1185">Reference proteome</keyword>
<proteinExistence type="predicted"/>
<dbReference type="OrthoDB" id="72441at2759"/>
<dbReference type="STRING" id="669874.A0A1E4TUU1"/>
<feature type="non-terminal residue" evidence="1">
    <location>
        <position position="127"/>
    </location>
</feature>
<reference evidence="2" key="1">
    <citation type="submission" date="2016-05" db="EMBL/GenBank/DDBJ databases">
        <title>Comparative genomics of biotechnologically important yeasts.</title>
        <authorList>
            <consortium name="DOE Joint Genome Institute"/>
            <person name="Riley R."/>
            <person name="Haridas S."/>
            <person name="Wolfe K.H."/>
            <person name="Lopes M.R."/>
            <person name="Hittinger C.T."/>
            <person name="Goker M."/>
            <person name="Salamov A."/>
            <person name="Wisecaver J."/>
            <person name="Long T.M."/>
            <person name="Aerts A.L."/>
            <person name="Barry K."/>
            <person name="Choi C."/>
            <person name="Clum A."/>
            <person name="Coughlan A.Y."/>
            <person name="Deshpande S."/>
            <person name="Douglass A.P."/>
            <person name="Hanson S.J."/>
            <person name="Klenk H.-P."/>
            <person name="Labutti K."/>
            <person name="Lapidus A."/>
            <person name="Lindquist E."/>
            <person name="Lipzen A."/>
            <person name="Meier-Kolthoff J.P."/>
            <person name="Ohm R.A."/>
            <person name="Otillar R.P."/>
            <person name="Pangilinan J."/>
            <person name="Peng Y."/>
            <person name="Rokas A."/>
            <person name="Rosa C.A."/>
            <person name="Scheuner C."/>
            <person name="Sibirny A.A."/>
            <person name="Slot J.C."/>
            <person name="Stielow J.B."/>
            <person name="Sun H."/>
            <person name="Kurtzman C.P."/>
            <person name="Blackwell M."/>
            <person name="Grigoriev I.V."/>
            <person name="Jeffries T.W."/>
        </authorList>
    </citation>
    <scope>NUCLEOTIDE SEQUENCE [LARGE SCALE GENOMIC DNA]</scope>
    <source>
        <strain evidence="2">NRRL Y-2460</strain>
    </source>
</reference>
<feature type="non-terminal residue" evidence="1">
    <location>
        <position position="1"/>
    </location>
</feature>
<dbReference type="Proteomes" id="UP000094236">
    <property type="component" value="Unassembled WGS sequence"/>
</dbReference>
<protein>
    <recommendedName>
        <fullName evidence="3">Peroxin/Ferlin domain-containing protein</fullName>
    </recommendedName>
</protein>
<accession>A0A1E4TUU1</accession>
<evidence type="ECO:0008006" key="3">
    <source>
        <dbReference type="Google" id="ProtNLM"/>
    </source>
</evidence>
<gene>
    <name evidence="1" type="ORF">PACTADRAFT_26525</name>
</gene>
<dbReference type="AlphaFoldDB" id="A0A1E4TUU1"/>